<organism evidence="4">
    <name type="scientific">marine sediment metagenome</name>
    <dbReference type="NCBI Taxonomy" id="412755"/>
    <lineage>
        <taxon>unclassified sequences</taxon>
        <taxon>metagenomes</taxon>
        <taxon>ecological metagenomes</taxon>
    </lineage>
</organism>
<feature type="compositionally biased region" description="Polar residues" evidence="1">
    <location>
        <begin position="1"/>
        <end position="13"/>
    </location>
</feature>
<comment type="caution">
    <text evidence="4">The sequence shown here is derived from an EMBL/GenBank/DDBJ whole genome shotgun (WGS) entry which is preliminary data.</text>
</comment>
<feature type="non-terminal residue" evidence="4">
    <location>
        <position position="116"/>
    </location>
</feature>
<dbReference type="GO" id="GO:0016410">
    <property type="term" value="F:N-acyltransferase activity"/>
    <property type="evidence" value="ECO:0007669"/>
    <property type="project" value="InterPro"/>
</dbReference>
<gene>
    <name evidence="4" type="ORF">S06H3_51199</name>
</gene>
<dbReference type="InterPro" id="IPR045378">
    <property type="entry name" value="LNT_N"/>
</dbReference>
<feature type="transmembrane region" description="Helical" evidence="2">
    <location>
        <begin position="32"/>
        <end position="49"/>
    </location>
</feature>
<proteinExistence type="predicted"/>
<evidence type="ECO:0000256" key="1">
    <source>
        <dbReference type="SAM" id="MobiDB-lite"/>
    </source>
</evidence>
<accession>X1MS92</accession>
<sequence length="116" mass="12690">MPKTAIKTTTNRVSLKDKKAEKTGASSKARPPFDLLLALVAGALFGLSAPGFGQWYLAWFCLAPFFLLVAGSESLKQASIRGFVFGAAYNLVYLNWYLGLHSLSWMGLNDWQSIGL</sequence>
<keyword evidence="2" id="KW-0812">Transmembrane</keyword>
<reference evidence="4" key="1">
    <citation type="journal article" date="2014" name="Front. Microbiol.">
        <title>High frequency of phylogenetically diverse reductive dehalogenase-homologous genes in deep subseafloor sedimentary metagenomes.</title>
        <authorList>
            <person name="Kawai M."/>
            <person name="Futagami T."/>
            <person name="Toyoda A."/>
            <person name="Takaki Y."/>
            <person name="Nishi S."/>
            <person name="Hori S."/>
            <person name="Arai W."/>
            <person name="Tsubouchi T."/>
            <person name="Morono Y."/>
            <person name="Uchiyama I."/>
            <person name="Ito T."/>
            <person name="Fujiyama A."/>
            <person name="Inagaki F."/>
            <person name="Takami H."/>
        </authorList>
    </citation>
    <scope>NUCLEOTIDE SEQUENCE</scope>
    <source>
        <strain evidence="4">Expedition CK06-06</strain>
    </source>
</reference>
<dbReference type="GO" id="GO:0042158">
    <property type="term" value="P:lipoprotein biosynthetic process"/>
    <property type="evidence" value="ECO:0007669"/>
    <property type="project" value="InterPro"/>
</dbReference>
<evidence type="ECO:0000259" key="3">
    <source>
        <dbReference type="Pfam" id="PF20154"/>
    </source>
</evidence>
<keyword evidence="2" id="KW-1133">Transmembrane helix</keyword>
<dbReference type="GO" id="GO:0016020">
    <property type="term" value="C:membrane"/>
    <property type="evidence" value="ECO:0007669"/>
    <property type="project" value="InterPro"/>
</dbReference>
<feature type="transmembrane region" description="Helical" evidence="2">
    <location>
        <begin position="78"/>
        <end position="98"/>
    </location>
</feature>
<dbReference type="PANTHER" id="PTHR38686:SF1">
    <property type="entry name" value="APOLIPOPROTEIN N-ACYLTRANSFERASE"/>
    <property type="match status" value="1"/>
</dbReference>
<feature type="domain" description="Apolipoprotein N-acyltransferase N-terminal" evidence="3">
    <location>
        <begin position="41"/>
        <end position="101"/>
    </location>
</feature>
<evidence type="ECO:0000313" key="4">
    <source>
        <dbReference type="EMBL" id="GAI34517.1"/>
    </source>
</evidence>
<keyword evidence="2" id="KW-0472">Membrane</keyword>
<name>X1MS92_9ZZZZ</name>
<dbReference type="PANTHER" id="PTHR38686">
    <property type="entry name" value="APOLIPOPROTEIN N-ACYLTRANSFERASE"/>
    <property type="match status" value="1"/>
</dbReference>
<dbReference type="InterPro" id="IPR004563">
    <property type="entry name" value="Apolipo_AcylTrfase"/>
</dbReference>
<protein>
    <recommendedName>
        <fullName evidence="3">Apolipoprotein N-acyltransferase N-terminal domain-containing protein</fullName>
    </recommendedName>
</protein>
<dbReference type="EMBL" id="BARV01032477">
    <property type="protein sequence ID" value="GAI34517.1"/>
    <property type="molecule type" value="Genomic_DNA"/>
</dbReference>
<feature type="region of interest" description="Disordered" evidence="1">
    <location>
        <begin position="1"/>
        <end position="28"/>
    </location>
</feature>
<dbReference type="AlphaFoldDB" id="X1MS92"/>
<dbReference type="Pfam" id="PF20154">
    <property type="entry name" value="LNT_N"/>
    <property type="match status" value="1"/>
</dbReference>
<evidence type="ECO:0000256" key="2">
    <source>
        <dbReference type="SAM" id="Phobius"/>
    </source>
</evidence>